<organism evidence="2 3">
    <name type="scientific">Rhodococcus koreensis</name>
    <dbReference type="NCBI Taxonomy" id="99653"/>
    <lineage>
        <taxon>Bacteria</taxon>
        <taxon>Bacillati</taxon>
        <taxon>Actinomycetota</taxon>
        <taxon>Actinomycetes</taxon>
        <taxon>Mycobacteriales</taxon>
        <taxon>Nocardiaceae</taxon>
        <taxon>Rhodococcus</taxon>
    </lineage>
</organism>
<sequence length="340" mass="37733">MQSALSEEDLALIHALQIWPRASWSALAPILAASPITLANRWSRLRDAGLAWVTTVPVRGLYSGYTSVALVEVDCARDLFDDVVARLERMEHVVAIEHAARGRDLLLTVSATSFDTLAAFLVDELNRIPGVTSSRTHLAVRVHMEGSQWRLDALDPSQCDAVTTLLRESKAVGEPANVRSAISSRIATLEEQLAYDGRFTAAELAERLSRPPSTIRRQLTTVLASRHLAIRCEVAQLHTRWPITVTWWCRLPGVQLQETIAQLRNDGSVRMCMSLTGPSNFAVQAWVSDMADLMATQARLEQILHPGEIADSSVTLRTRKRNGWLLHPDGRSRGEHTRLT</sequence>
<reference evidence="3" key="1">
    <citation type="submission" date="2016-10" db="EMBL/GenBank/DDBJ databases">
        <authorList>
            <person name="Varghese N."/>
            <person name="Submissions S."/>
        </authorList>
    </citation>
    <scope>NUCLEOTIDE SEQUENCE [LARGE SCALE GENOMIC DNA]</scope>
    <source>
        <strain evidence="3">DSM 44498</strain>
    </source>
</reference>
<dbReference type="PANTHER" id="PTHR30154:SF34">
    <property type="entry name" value="TRANSCRIPTIONAL REGULATOR AZLB"/>
    <property type="match status" value="1"/>
</dbReference>
<dbReference type="InterPro" id="IPR036388">
    <property type="entry name" value="WH-like_DNA-bd_sf"/>
</dbReference>
<keyword evidence="2" id="KW-0238">DNA-binding</keyword>
<dbReference type="Gene3D" id="3.30.70.920">
    <property type="match status" value="1"/>
</dbReference>
<feature type="domain" description="Transcription regulator AsnC/Lrp ligand binding" evidence="1">
    <location>
        <begin position="71"/>
        <end position="141"/>
    </location>
</feature>
<name>A0A1H4M9N7_9NOCA</name>
<dbReference type="Gene3D" id="1.10.10.10">
    <property type="entry name" value="Winged helix-like DNA-binding domain superfamily/Winged helix DNA-binding domain"/>
    <property type="match status" value="1"/>
</dbReference>
<dbReference type="Proteomes" id="UP000183561">
    <property type="component" value="Unassembled WGS sequence"/>
</dbReference>
<dbReference type="InterPro" id="IPR011008">
    <property type="entry name" value="Dimeric_a/b-barrel"/>
</dbReference>
<dbReference type="SUPFAM" id="SSF54909">
    <property type="entry name" value="Dimeric alpha+beta barrel"/>
    <property type="match status" value="1"/>
</dbReference>
<dbReference type="InterPro" id="IPR019887">
    <property type="entry name" value="Tscrpt_reg_AsnC/Lrp_C"/>
</dbReference>
<dbReference type="GO" id="GO:0005829">
    <property type="term" value="C:cytosol"/>
    <property type="evidence" value="ECO:0007669"/>
    <property type="project" value="TreeGrafter"/>
</dbReference>
<protein>
    <submittedName>
        <fullName evidence="2">DNA-binding transcriptional regulator, Lrp family</fullName>
    </submittedName>
</protein>
<accession>A0A1H4M9N7</accession>
<evidence type="ECO:0000313" key="2">
    <source>
        <dbReference type="EMBL" id="SEB79537.1"/>
    </source>
</evidence>
<evidence type="ECO:0000313" key="3">
    <source>
        <dbReference type="Proteomes" id="UP000183561"/>
    </source>
</evidence>
<dbReference type="SMART" id="SM00344">
    <property type="entry name" value="HTH_ASNC"/>
    <property type="match status" value="1"/>
</dbReference>
<evidence type="ECO:0000259" key="1">
    <source>
        <dbReference type="Pfam" id="PF01037"/>
    </source>
</evidence>
<dbReference type="InterPro" id="IPR019888">
    <property type="entry name" value="Tscrpt_reg_AsnC-like"/>
</dbReference>
<keyword evidence="3" id="KW-1185">Reference proteome</keyword>
<dbReference type="PANTHER" id="PTHR30154">
    <property type="entry name" value="LEUCINE-RESPONSIVE REGULATORY PROTEIN"/>
    <property type="match status" value="1"/>
</dbReference>
<dbReference type="GO" id="GO:0043565">
    <property type="term" value="F:sequence-specific DNA binding"/>
    <property type="evidence" value="ECO:0007669"/>
    <property type="project" value="TreeGrafter"/>
</dbReference>
<dbReference type="AlphaFoldDB" id="A0A1H4M9N7"/>
<gene>
    <name evidence="2" type="ORF">SAMN04490239_1691</name>
</gene>
<dbReference type="GO" id="GO:0043200">
    <property type="term" value="P:response to amino acid"/>
    <property type="evidence" value="ECO:0007669"/>
    <property type="project" value="TreeGrafter"/>
</dbReference>
<dbReference type="Pfam" id="PF01037">
    <property type="entry name" value="AsnC_trans_reg"/>
    <property type="match status" value="1"/>
</dbReference>
<proteinExistence type="predicted"/>
<dbReference type="EMBL" id="FNSV01000005">
    <property type="protein sequence ID" value="SEB79537.1"/>
    <property type="molecule type" value="Genomic_DNA"/>
</dbReference>